<organism evidence="4 5">
    <name type="scientific">Embleya scabrispora</name>
    <dbReference type="NCBI Taxonomy" id="159449"/>
    <lineage>
        <taxon>Bacteria</taxon>
        <taxon>Bacillati</taxon>
        <taxon>Actinomycetota</taxon>
        <taxon>Actinomycetes</taxon>
        <taxon>Kitasatosporales</taxon>
        <taxon>Streptomycetaceae</taxon>
        <taxon>Embleya</taxon>
    </lineage>
</organism>
<dbReference type="PRINTS" id="PR00412">
    <property type="entry name" value="EPOXHYDRLASE"/>
</dbReference>
<feature type="domain" description="AB hydrolase-1" evidence="3">
    <location>
        <begin position="59"/>
        <end position="310"/>
    </location>
</feature>
<dbReference type="STRING" id="159449.B4N89_36620"/>
<dbReference type="Pfam" id="PF00561">
    <property type="entry name" value="Abhydrolase_1"/>
    <property type="match status" value="1"/>
</dbReference>
<keyword evidence="5" id="KW-1185">Reference proteome</keyword>
<proteinExistence type="predicted"/>
<dbReference type="PRINTS" id="PR00111">
    <property type="entry name" value="ABHYDROLASE"/>
</dbReference>
<dbReference type="PANTHER" id="PTHR43329">
    <property type="entry name" value="EPOXIDE HYDROLASE"/>
    <property type="match status" value="1"/>
</dbReference>
<evidence type="ECO:0000313" key="4">
    <source>
        <dbReference type="EMBL" id="OPC77804.1"/>
    </source>
</evidence>
<accession>A0A1T3NM03</accession>
<gene>
    <name evidence="4" type="ORF">B4N89_36620</name>
</gene>
<name>A0A1T3NM03_9ACTN</name>
<reference evidence="4 5" key="1">
    <citation type="submission" date="2017-03" db="EMBL/GenBank/DDBJ databases">
        <title>Draft genome sequence of Streptomyces scabrisporus NF3, endophyte isolated from Amphipterygium adstringens.</title>
        <authorList>
            <person name="Vazquez M."/>
            <person name="Ceapa C.D."/>
            <person name="Rodriguez Luna D."/>
            <person name="Sanchez Esquivel S."/>
        </authorList>
    </citation>
    <scope>NUCLEOTIDE SEQUENCE [LARGE SCALE GENOMIC DNA]</scope>
    <source>
        <strain evidence="4 5">NF3</strain>
    </source>
</reference>
<comment type="caution">
    <text evidence="4">The sequence shown here is derived from an EMBL/GenBank/DDBJ whole genome shotgun (WGS) entry which is preliminary data.</text>
</comment>
<dbReference type="AlphaFoldDB" id="A0A1T3NM03"/>
<evidence type="ECO:0000259" key="3">
    <source>
        <dbReference type="Pfam" id="PF00561"/>
    </source>
</evidence>
<dbReference type="InterPro" id="IPR000073">
    <property type="entry name" value="AB_hydrolase_1"/>
</dbReference>
<dbReference type="GO" id="GO:0016787">
    <property type="term" value="F:hydrolase activity"/>
    <property type="evidence" value="ECO:0007669"/>
    <property type="project" value="UniProtKB-KW"/>
</dbReference>
<protein>
    <submittedName>
        <fullName evidence="4">Alpha/beta hydrolase</fullName>
    </submittedName>
</protein>
<keyword evidence="1 4" id="KW-0378">Hydrolase</keyword>
<dbReference type="InterPro" id="IPR029058">
    <property type="entry name" value="AB_hydrolase_fold"/>
</dbReference>
<dbReference type="InterPro" id="IPR000639">
    <property type="entry name" value="Epox_hydrolase-like"/>
</dbReference>
<evidence type="ECO:0000256" key="2">
    <source>
        <dbReference type="SAM" id="MobiDB-lite"/>
    </source>
</evidence>
<evidence type="ECO:0000256" key="1">
    <source>
        <dbReference type="ARBA" id="ARBA00022801"/>
    </source>
</evidence>
<sequence length="324" mass="36031">MVERSNSPAARKDPSVNTPTPDTLDDAELARSLDGDFTSRHADVNGVRLHYVEGGTGRPLLLLGGWPQTWWQWHKVMPALARTHRVIAVDLRGMGGSDKPEDGYDKKTMANDIRELVRHLGAEAVDVAGHDIGAMVAQAYAAQFPEATRRIVLLDVPHPDEGLWEMRLLPEPDQHVGSEIEKGARTYLWWFAFNQVRGLPEKLLDGRSRLLVDWLVEYLAKDPATIDEHSRQVYARAYSTADALRAGNGWYQTFGADIVDRRAHPILTAPILALGGDASNYAVLRDFLPARGVDVRVVEVPDCGHYIAEEQPQFVIDELSAFLA</sequence>
<dbReference type="SUPFAM" id="SSF53474">
    <property type="entry name" value="alpha/beta-Hydrolases"/>
    <property type="match status" value="1"/>
</dbReference>
<dbReference type="Proteomes" id="UP000190037">
    <property type="component" value="Unassembled WGS sequence"/>
</dbReference>
<dbReference type="OrthoDB" id="3507586at2"/>
<evidence type="ECO:0000313" key="5">
    <source>
        <dbReference type="Proteomes" id="UP000190037"/>
    </source>
</evidence>
<dbReference type="EMBL" id="MWQN01000003">
    <property type="protein sequence ID" value="OPC77804.1"/>
    <property type="molecule type" value="Genomic_DNA"/>
</dbReference>
<feature type="region of interest" description="Disordered" evidence="2">
    <location>
        <begin position="1"/>
        <end position="26"/>
    </location>
</feature>
<dbReference type="Gene3D" id="3.40.50.1820">
    <property type="entry name" value="alpha/beta hydrolase"/>
    <property type="match status" value="1"/>
</dbReference>